<protein>
    <submittedName>
        <fullName evidence="1">Uncharacterized protein</fullName>
    </submittedName>
</protein>
<dbReference type="EMBL" id="EQ978537">
    <property type="protein sequence ID" value="EEF25947.1"/>
    <property type="molecule type" value="Genomic_DNA"/>
</dbReference>
<evidence type="ECO:0000313" key="1">
    <source>
        <dbReference type="EMBL" id="EEF25947.1"/>
    </source>
</evidence>
<dbReference type="InParanoid" id="B9TDW8"/>
<proteinExistence type="predicted"/>
<dbReference type="AlphaFoldDB" id="B9TDW8"/>
<evidence type="ECO:0000313" key="2">
    <source>
        <dbReference type="Proteomes" id="UP000008311"/>
    </source>
</evidence>
<keyword evidence="2" id="KW-1185">Reference proteome</keyword>
<reference evidence="2" key="1">
    <citation type="journal article" date="2010" name="Nat. Biotechnol.">
        <title>Draft genome sequence of the oilseed species Ricinus communis.</title>
        <authorList>
            <person name="Chan A.P."/>
            <person name="Crabtree J."/>
            <person name="Zhao Q."/>
            <person name="Lorenzi H."/>
            <person name="Orvis J."/>
            <person name="Puiu D."/>
            <person name="Melake-Berhan A."/>
            <person name="Jones K.M."/>
            <person name="Redman J."/>
            <person name="Chen G."/>
            <person name="Cahoon E.B."/>
            <person name="Gedil M."/>
            <person name="Stanke M."/>
            <person name="Haas B.J."/>
            <person name="Wortman J.R."/>
            <person name="Fraser-Liggett C.M."/>
            <person name="Ravel J."/>
            <person name="Rabinowicz P.D."/>
        </authorList>
    </citation>
    <scope>NUCLEOTIDE SEQUENCE [LARGE SCALE GENOMIC DNA]</scope>
    <source>
        <strain evidence="2">cv. Hale</strain>
    </source>
</reference>
<name>B9TDW8_RICCO</name>
<accession>B9TDW8</accession>
<sequence>MKTTRLYGRRNIVACPSNATLARCYRQGNPILETERFIFCRAGGGGDGEGGKGCGMAIHGTAMPRGTAGKAQPVLRKPAATPLMVRWMPRCTRSSGARPAATVVR</sequence>
<organism evidence="1 2">
    <name type="scientific">Ricinus communis</name>
    <name type="common">Castor bean</name>
    <dbReference type="NCBI Taxonomy" id="3988"/>
    <lineage>
        <taxon>Eukaryota</taxon>
        <taxon>Viridiplantae</taxon>
        <taxon>Streptophyta</taxon>
        <taxon>Embryophyta</taxon>
        <taxon>Tracheophyta</taxon>
        <taxon>Spermatophyta</taxon>
        <taxon>Magnoliopsida</taxon>
        <taxon>eudicotyledons</taxon>
        <taxon>Gunneridae</taxon>
        <taxon>Pentapetalae</taxon>
        <taxon>rosids</taxon>
        <taxon>fabids</taxon>
        <taxon>Malpighiales</taxon>
        <taxon>Euphorbiaceae</taxon>
        <taxon>Acalyphoideae</taxon>
        <taxon>Acalypheae</taxon>
        <taxon>Ricinus</taxon>
    </lineage>
</organism>
<gene>
    <name evidence="1" type="ORF">RCOM_1930610</name>
</gene>
<dbReference type="Proteomes" id="UP000008311">
    <property type="component" value="Unassembled WGS sequence"/>
</dbReference>